<dbReference type="OMA" id="MKLYMKP"/>
<keyword evidence="2" id="KW-1185">Reference proteome</keyword>
<dbReference type="VEuPathDB" id="FungiDB:KRP22_14044"/>
<evidence type="ECO:0000313" key="2">
    <source>
        <dbReference type="Proteomes" id="UP000005238"/>
    </source>
</evidence>
<reference evidence="1" key="2">
    <citation type="submission" date="2015-06" db="UniProtKB">
        <authorList>
            <consortium name="EnsemblProtists"/>
        </authorList>
    </citation>
    <scope>IDENTIFICATION</scope>
    <source>
        <strain evidence="1">Pr102</strain>
    </source>
</reference>
<dbReference type="Proteomes" id="UP000005238">
    <property type="component" value="Unassembled WGS sequence"/>
</dbReference>
<evidence type="ECO:0000313" key="1">
    <source>
        <dbReference type="EnsemblProtists" id="Phyra76323"/>
    </source>
</evidence>
<dbReference type="InParanoid" id="H3GJH9"/>
<dbReference type="AlphaFoldDB" id="H3GJH9"/>
<name>H3GJH9_PHYRM</name>
<accession>H3GJH9</accession>
<protein>
    <submittedName>
        <fullName evidence="1">Uncharacterized protein</fullName>
    </submittedName>
</protein>
<dbReference type="EnsemblProtists" id="Phyra76323">
    <property type="protein sequence ID" value="Phyra76323"/>
    <property type="gene ID" value="Phyra76323"/>
</dbReference>
<dbReference type="HOGENOM" id="CLU_1931660_0_0_1"/>
<sequence>MEGKLARVELRIGEFGKTSRTIVPVEDAEFEFDEEHDSFEKIYSLAEAKVSLALNSYSTKTTRADMKLYMKPSQHAQQAQLVAVTAETWHDVLGQAKRNYKKQKTFDGPFIMYLLMYGAKEVRQGIRRATLARISESAEAIDSYVVECQIYR</sequence>
<organism evidence="1 2">
    <name type="scientific">Phytophthora ramorum</name>
    <name type="common">Sudden oak death agent</name>
    <dbReference type="NCBI Taxonomy" id="164328"/>
    <lineage>
        <taxon>Eukaryota</taxon>
        <taxon>Sar</taxon>
        <taxon>Stramenopiles</taxon>
        <taxon>Oomycota</taxon>
        <taxon>Peronosporomycetes</taxon>
        <taxon>Peronosporales</taxon>
        <taxon>Peronosporaceae</taxon>
        <taxon>Phytophthora</taxon>
    </lineage>
</organism>
<reference evidence="2" key="1">
    <citation type="journal article" date="2006" name="Science">
        <title>Phytophthora genome sequences uncover evolutionary origins and mechanisms of pathogenesis.</title>
        <authorList>
            <person name="Tyler B.M."/>
            <person name="Tripathy S."/>
            <person name="Zhang X."/>
            <person name="Dehal P."/>
            <person name="Jiang R.H."/>
            <person name="Aerts A."/>
            <person name="Arredondo F.D."/>
            <person name="Baxter L."/>
            <person name="Bensasson D."/>
            <person name="Beynon J.L."/>
            <person name="Chapman J."/>
            <person name="Damasceno C.M."/>
            <person name="Dorrance A.E."/>
            <person name="Dou D."/>
            <person name="Dickerman A.W."/>
            <person name="Dubchak I.L."/>
            <person name="Garbelotto M."/>
            <person name="Gijzen M."/>
            <person name="Gordon S.G."/>
            <person name="Govers F."/>
            <person name="Grunwald N.J."/>
            <person name="Huang W."/>
            <person name="Ivors K.L."/>
            <person name="Jones R.W."/>
            <person name="Kamoun S."/>
            <person name="Krampis K."/>
            <person name="Lamour K.H."/>
            <person name="Lee M.K."/>
            <person name="McDonald W.H."/>
            <person name="Medina M."/>
            <person name="Meijer H.J."/>
            <person name="Nordberg E.K."/>
            <person name="Maclean D.J."/>
            <person name="Ospina-Giraldo M.D."/>
            <person name="Morris P.F."/>
            <person name="Phuntumart V."/>
            <person name="Putnam N.H."/>
            <person name="Rash S."/>
            <person name="Rose J.K."/>
            <person name="Sakihama Y."/>
            <person name="Salamov A.A."/>
            <person name="Savidor A."/>
            <person name="Scheuring C.F."/>
            <person name="Smith B.M."/>
            <person name="Sobral B.W."/>
            <person name="Terry A."/>
            <person name="Torto-Alalibo T.A."/>
            <person name="Win J."/>
            <person name="Xu Z."/>
            <person name="Zhang H."/>
            <person name="Grigoriev I.V."/>
            <person name="Rokhsar D.S."/>
            <person name="Boore J.L."/>
        </authorList>
    </citation>
    <scope>NUCLEOTIDE SEQUENCE [LARGE SCALE GENOMIC DNA]</scope>
    <source>
        <strain evidence="2">Pr102</strain>
    </source>
</reference>
<dbReference type="VEuPathDB" id="FungiDB:KRP23_11874"/>
<dbReference type="EMBL" id="DS566014">
    <property type="status" value="NOT_ANNOTATED_CDS"/>
    <property type="molecule type" value="Genomic_DNA"/>
</dbReference>
<proteinExistence type="predicted"/>
<dbReference type="eggNOG" id="ENOG502RGFD">
    <property type="taxonomic scope" value="Eukaryota"/>
</dbReference>